<reference evidence="2 3" key="1">
    <citation type="submission" date="2024-02" db="EMBL/GenBank/DDBJ databases">
        <title>Bacteria isolated from the canopy kelp, Nereocystis luetkeana.</title>
        <authorList>
            <person name="Pfister C.A."/>
            <person name="Younker I.T."/>
            <person name="Light S.H."/>
        </authorList>
    </citation>
    <scope>NUCLEOTIDE SEQUENCE [LARGE SCALE GENOMIC DNA]</scope>
    <source>
        <strain evidence="2 3">TI.5.07</strain>
    </source>
</reference>
<dbReference type="Proteomes" id="UP001378242">
    <property type="component" value="Unassembled WGS sequence"/>
</dbReference>
<feature type="region of interest" description="Disordered" evidence="1">
    <location>
        <begin position="1"/>
        <end position="34"/>
    </location>
</feature>
<accession>A0ABU9GCG9</accession>
<gene>
    <name evidence="2" type="ORF">V6243_04995</name>
</gene>
<evidence type="ECO:0000313" key="2">
    <source>
        <dbReference type="EMBL" id="MEL0616180.1"/>
    </source>
</evidence>
<dbReference type="EMBL" id="JBAKAP010000004">
    <property type="protein sequence ID" value="MEL0616180.1"/>
    <property type="molecule type" value="Genomic_DNA"/>
</dbReference>
<sequence length="404" mass="44608">MSERYTGDMPNPPPIPDNDAPLQAPPTRWPKTAGQTLRGECERYTHPRVRDIAWLLSAPDLLTLLPYQRPALEALGLGDVIARHRWLSELEQAPEALESAVDERRHHRLGLYHELLWRFVLAHAPGSRLLAHNLRIMEGKITLGELDMLYLAAGDTTPTHLEVAIKFYLGLPQGPGPADGLERWIGPGGADSLAIKTRRSLAHQLPLALSERGQQTIRQALGLPVSDAAEATGDSAPGWLAGQCLAMPGGLFRPWQPETPADEQLPPPRHCHPSSAAQAGWWVPVSQFAAFCQSLDSTAMDTAPLLGCLREKPAWLAPPPVQSLTGWRELQLWLEDYFAPSDGEANPPTGTPRQAPPQHPRQLWLERAPHRPLDSRHEASSQWRVFVVPDGWPHFIPLPPASPT</sequence>
<name>A0ABU9GCG9_COBMA</name>
<dbReference type="InterPro" id="IPR015003">
    <property type="entry name" value="DUF1853"/>
</dbReference>
<organism evidence="2 3">
    <name type="scientific">Cobetia marina</name>
    <name type="common">Deleya marina</name>
    <dbReference type="NCBI Taxonomy" id="28258"/>
    <lineage>
        <taxon>Bacteria</taxon>
        <taxon>Pseudomonadati</taxon>
        <taxon>Pseudomonadota</taxon>
        <taxon>Gammaproteobacteria</taxon>
        <taxon>Oceanospirillales</taxon>
        <taxon>Halomonadaceae</taxon>
        <taxon>Cobetia</taxon>
    </lineage>
</organism>
<protein>
    <submittedName>
        <fullName evidence="2">DUF1853 family protein</fullName>
    </submittedName>
</protein>
<dbReference type="Pfam" id="PF08907">
    <property type="entry name" value="DUF1853"/>
    <property type="match status" value="1"/>
</dbReference>
<proteinExistence type="predicted"/>
<dbReference type="RefSeq" id="WP_341542021.1">
    <property type="nucleotide sequence ID" value="NZ_JBAKAP010000004.1"/>
</dbReference>
<evidence type="ECO:0000313" key="3">
    <source>
        <dbReference type="Proteomes" id="UP001378242"/>
    </source>
</evidence>
<keyword evidence="3" id="KW-1185">Reference proteome</keyword>
<evidence type="ECO:0000256" key="1">
    <source>
        <dbReference type="SAM" id="MobiDB-lite"/>
    </source>
</evidence>
<comment type="caution">
    <text evidence="2">The sequence shown here is derived from an EMBL/GenBank/DDBJ whole genome shotgun (WGS) entry which is preliminary data.</text>
</comment>
<feature type="region of interest" description="Disordered" evidence="1">
    <location>
        <begin position="339"/>
        <end position="360"/>
    </location>
</feature>